<accession>A0A7M7H8G5</accession>
<dbReference type="InterPro" id="IPR023578">
    <property type="entry name" value="Ras_GEF_dom_sf"/>
</dbReference>
<feature type="compositionally biased region" description="Polar residues" evidence="4">
    <location>
        <begin position="251"/>
        <end position="267"/>
    </location>
</feature>
<dbReference type="GO" id="GO:0007265">
    <property type="term" value="P:Ras protein signal transduction"/>
    <property type="evidence" value="ECO:0007669"/>
    <property type="project" value="TreeGrafter"/>
</dbReference>
<feature type="compositionally biased region" description="Polar residues" evidence="4">
    <location>
        <begin position="361"/>
        <end position="370"/>
    </location>
</feature>
<dbReference type="CDD" id="cd00155">
    <property type="entry name" value="RasGEF"/>
    <property type="match status" value="1"/>
</dbReference>
<dbReference type="Gene3D" id="1.20.870.10">
    <property type="entry name" value="Son of sevenless (SoS) protein Chain: S domain 1"/>
    <property type="match status" value="1"/>
</dbReference>
<dbReference type="PROSITE" id="PS00720">
    <property type="entry name" value="RASGEF"/>
    <property type="match status" value="1"/>
</dbReference>
<protein>
    <recommendedName>
        <fullName evidence="9">Ras-GEF domain-containing family member 1B</fullName>
    </recommendedName>
</protein>
<dbReference type="Proteomes" id="UP000002358">
    <property type="component" value="Chromosome 3"/>
</dbReference>
<dbReference type="EnsemblMetazoa" id="XM_008207042">
    <property type="protein sequence ID" value="XP_008205264"/>
    <property type="gene ID" value="LOC100119697"/>
</dbReference>
<feature type="region of interest" description="Disordered" evidence="4">
    <location>
        <begin position="1028"/>
        <end position="1101"/>
    </location>
</feature>
<dbReference type="RefSeq" id="XP_008205264.1">
    <property type="nucleotide sequence ID" value="XM_008207042.4"/>
</dbReference>
<feature type="region of interest" description="Disordered" evidence="4">
    <location>
        <begin position="230"/>
        <end position="267"/>
    </location>
</feature>
<evidence type="ECO:0000256" key="4">
    <source>
        <dbReference type="SAM" id="MobiDB-lite"/>
    </source>
</evidence>
<feature type="compositionally biased region" description="Low complexity" evidence="4">
    <location>
        <begin position="1"/>
        <end position="11"/>
    </location>
</feature>
<feature type="coiled-coil region" evidence="3">
    <location>
        <begin position="833"/>
        <end position="867"/>
    </location>
</feature>
<evidence type="ECO:0000313" key="8">
    <source>
        <dbReference type="Proteomes" id="UP000002358"/>
    </source>
</evidence>
<dbReference type="SMART" id="SM00229">
    <property type="entry name" value="RasGEFN"/>
    <property type="match status" value="1"/>
</dbReference>
<evidence type="ECO:0000256" key="3">
    <source>
        <dbReference type="SAM" id="Coils"/>
    </source>
</evidence>
<proteinExistence type="predicted"/>
<dbReference type="PANTHER" id="PTHR23113">
    <property type="entry name" value="GUANINE NUCLEOTIDE EXCHANGE FACTOR"/>
    <property type="match status" value="1"/>
</dbReference>
<dbReference type="Pfam" id="PF00618">
    <property type="entry name" value="RasGEF_N"/>
    <property type="match status" value="1"/>
</dbReference>
<feature type="compositionally biased region" description="Polar residues" evidence="4">
    <location>
        <begin position="1040"/>
        <end position="1053"/>
    </location>
</feature>
<evidence type="ECO:0000313" key="7">
    <source>
        <dbReference type="EnsemblMetazoa" id="XP_008205264"/>
    </source>
</evidence>
<evidence type="ECO:0000259" key="6">
    <source>
        <dbReference type="PROSITE" id="PS50212"/>
    </source>
</evidence>
<name>A0A7M7H8G5_NASVI</name>
<feature type="domain" description="N-terminal Ras-GEF" evidence="6">
    <location>
        <begin position="1136"/>
        <end position="1265"/>
    </location>
</feature>
<feature type="domain" description="Ras-GEF" evidence="5">
    <location>
        <begin position="1297"/>
        <end position="1543"/>
    </location>
</feature>
<dbReference type="InterPro" id="IPR000651">
    <property type="entry name" value="Ras-like_Gua-exchang_fac_N"/>
</dbReference>
<dbReference type="OrthoDB" id="20825at2759"/>
<dbReference type="InterPro" id="IPR008937">
    <property type="entry name" value="Ras-like_GEF"/>
</dbReference>
<dbReference type="PROSITE" id="PS50009">
    <property type="entry name" value="RASGEF_CAT"/>
    <property type="match status" value="1"/>
</dbReference>
<feature type="compositionally biased region" description="Basic and acidic residues" evidence="4">
    <location>
        <begin position="643"/>
        <end position="655"/>
    </location>
</feature>
<evidence type="ECO:0000259" key="5">
    <source>
        <dbReference type="PROSITE" id="PS50009"/>
    </source>
</evidence>
<feature type="compositionally biased region" description="Basic and acidic residues" evidence="4">
    <location>
        <begin position="800"/>
        <end position="817"/>
    </location>
</feature>
<dbReference type="InterPro" id="IPR001895">
    <property type="entry name" value="RASGEF_cat_dom"/>
</dbReference>
<dbReference type="GO" id="GO:0005085">
    <property type="term" value="F:guanyl-nucleotide exchange factor activity"/>
    <property type="evidence" value="ECO:0007669"/>
    <property type="project" value="UniProtKB-KW"/>
</dbReference>
<organism evidence="7 8">
    <name type="scientific">Nasonia vitripennis</name>
    <name type="common">Parasitic wasp</name>
    <dbReference type="NCBI Taxonomy" id="7425"/>
    <lineage>
        <taxon>Eukaryota</taxon>
        <taxon>Metazoa</taxon>
        <taxon>Ecdysozoa</taxon>
        <taxon>Arthropoda</taxon>
        <taxon>Hexapoda</taxon>
        <taxon>Insecta</taxon>
        <taxon>Pterygota</taxon>
        <taxon>Neoptera</taxon>
        <taxon>Endopterygota</taxon>
        <taxon>Hymenoptera</taxon>
        <taxon>Apocrita</taxon>
        <taxon>Proctotrupomorpha</taxon>
        <taxon>Chalcidoidea</taxon>
        <taxon>Pteromalidae</taxon>
        <taxon>Pteromalinae</taxon>
        <taxon>Nasonia</taxon>
    </lineage>
</organism>
<feature type="region of interest" description="Disordered" evidence="4">
    <location>
        <begin position="624"/>
        <end position="655"/>
    </location>
</feature>
<dbReference type="SUPFAM" id="SSF48366">
    <property type="entry name" value="Ras GEF"/>
    <property type="match status" value="1"/>
</dbReference>
<dbReference type="SMART" id="SM00147">
    <property type="entry name" value="RasGEF"/>
    <property type="match status" value="1"/>
</dbReference>
<dbReference type="InterPro" id="IPR036964">
    <property type="entry name" value="RASGEF_cat_dom_sf"/>
</dbReference>
<feature type="compositionally biased region" description="Low complexity" evidence="4">
    <location>
        <begin position="1092"/>
        <end position="1101"/>
    </location>
</feature>
<feature type="region of interest" description="Disordered" evidence="4">
    <location>
        <begin position="1"/>
        <end position="87"/>
    </location>
</feature>
<dbReference type="PANTHER" id="PTHR23113:SF356">
    <property type="entry name" value="FI05912P-RELATED"/>
    <property type="match status" value="1"/>
</dbReference>
<feature type="region of interest" description="Disordered" evidence="4">
    <location>
        <begin position="890"/>
        <end position="915"/>
    </location>
</feature>
<dbReference type="Pfam" id="PF00617">
    <property type="entry name" value="RasGEF"/>
    <property type="match status" value="1"/>
</dbReference>
<keyword evidence="8" id="KW-1185">Reference proteome</keyword>
<dbReference type="Gene3D" id="1.10.840.10">
    <property type="entry name" value="Ras guanine-nucleotide exchange factors catalytic domain"/>
    <property type="match status" value="1"/>
</dbReference>
<dbReference type="PROSITE" id="PS50212">
    <property type="entry name" value="RASGEF_NTER"/>
    <property type="match status" value="1"/>
</dbReference>
<feature type="compositionally biased region" description="Low complexity" evidence="4">
    <location>
        <begin position="388"/>
        <end position="399"/>
    </location>
</feature>
<feature type="compositionally biased region" description="Low complexity" evidence="4">
    <location>
        <begin position="896"/>
        <end position="914"/>
    </location>
</feature>
<keyword evidence="1 2" id="KW-0344">Guanine-nucleotide releasing factor</keyword>
<evidence type="ECO:0000256" key="1">
    <source>
        <dbReference type="ARBA" id="ARBA00022658"/>
    </source>
</evidence>
<dbReference type="InterPro" id="IPR019804">
    <property type="entry name" value="Ras_G-nucl-exch_fac_CS"/>
</dbReference>
<dbReference type="GO" id="GO:0005886">
    <property type="term" value="C:plasma membrane"/>
    <property type="evidence" value="ECO:0007669"/>
    <property type="project" value="TreeGrafter"/>
</dbReference>
<feature type="compositionally biased region" description="Low complexity" evidence="4">
    <location>
        <begin position="336"/>
        <end position="356"/>
    </location>
</feature>
<keyword evidence="3" id="KW-0175">Coiled coil</keyword>
<feature type="region of interest" description="Disordered" evidence="4">
    <location>
        <begin position="281"/>
        <end position="416"/>
    </location>
</feature>
<dbReference type="GeneID" id="100119697"/>
<evidence type="ECO:0008006" key="9">
    <source>
        <dbReference type="Google" id="ProtNLM"/>
    </source>
</evidence>
<dbReference type="KEGG" id="nvi:100119697"/>
<dbReference type="SMR" id="A0A7M7H8G5"/>
<evidence type="ECO:0000256" key="2">
    <source>
        <dbReference type="PROSITE-ProRule" id="PRU00168"/>
    </source>
</evidence>
<dbReference type="CDD" id="cd06224">
    <property type="entry name" value="REM"/>
    <property type="match status" value="1"/>
</dbReference>
<reference evidence="7" key="1">
    <citation type="submission" date="2021-01" db="UniProtKB">
        <authorList>
            <consortium name="EnsemblMetazoa"/>
        </authorList>
    </citation>
    <scope>IDENTIFICATION</scope>
</reference>
<sequence length="1562" mass="174338">MSSQQQQQQSGSGFGIDGKPEEGSRQNGRASADIMADVAKADMSNGFERRSSSQTRQQPAEKESNAKNEQQNNHHHSHQQQQQHLEERPASVPVLLTHQPYHDNIVIDRLQFVQQGGAQPIPVHATAQYAPEYVIAAPADSLQYSQIHGAVYNAQGQYVSRDPSFRDSALYTQIAPQGATYVQQAPSGQPPTYYASKGMSAQPVAGGYVHFAPQIHYSQYPQTVMNTAPYGSQKSMYPPPPQYSQQPPQQTVSAQHSPNPQRFSHELSQYQAQPIIQPIAKNVGGHSAPAPPERPSRGPKPMVPPRINSKITHESGHRKSASVDVPNAQKSKGSAEGSNGNEQGSQQQTTQESQQGDSRFVQVTVNQSPRTRQDGLFIDANGEPLKDQSQPQQQQQQQSGNSEASDDCGIYVSRPEHRKSVSVDVTSSFQRRNDTITFTFPGDGAANAQPQQEAPILLTARKPVQVAATNAPDNNKPVLEVNSAPVFPPEQQQQQRRIDVNAAMRMSPMPVLPALSVVPKGILVSGERKSVEWSSLSPNQRIVVPQENRRSDYFEEHRRSPMTVDGKRFEEIRRSPMAFVPIRDANPAERINQKSPNNLANQAFEKTRAELAMWAEQRQRQEIESRISMQGREMFTTSPRSRNPSEERRPDSRSYIQVDKETRMAVPSSAFQPIANITPSSIMEQRRHLRHVSADLTKHMDLTRKEFDDQHLTGSVINLGTTATSTATANVMSQRASPSPNICFQYPALSEAKLDTKMALSIVTDFNEPASKPLEQVDHIIHSHRKSQNHPQNILSIAGKGHENSQNHSEQANDKSEGQPSHSQQILHNQQSIDFISEKLSQCERQQSDLQAKLQSLQSQNEILDKVAQYQYQQNDLQTRMHSLQLQSQIAEKLSQKQSSEFSQSSSHSSSDQEQTNKVILNQCINASRQLYGQPLLTTVPPQMHASYISERVSPRLQFQEDSDCDSMQIPSISQMPLPSLTQFDRADVLSRGSYTQLQQRGDNLDSIPCSQMSLASLGSLNFTGTLKKVPPEKPPRTSLIVQSPDTESNRSQPAIGLKHTSKARPTIFGTVASDLNPKDGNSRRSLPQTPAGSLAAKAGSSGVGGAGMVNGSGANHPDARDAAAISAEQHELVYRDGNLVSGSLDALVQHMVPTEEYYPDRAYLFAFLLSARLFIKPHELLGEVCALCEHQQNLNGEGGKERLHRFVPRLVQLLAEWTETFPYDFRDERVMGHVRSITQKVANVDAAARQEVSVLLQNLLLKLTALERYEEALQRLATEANTEQLTQVDVTELCPSATVLAQQLTHVELERLSYIGPEEFVQAFAKESPHLETSFKDMKKTRNLESYVQWFNRLSYFVATEVCKHAKKKQRVRVVEYWIETARECFNIGNFNSLMAIIAGLNMSPISRLKKTWSKVQSAKFSILEHQMDPSSNFSSYRSTLKAAMWRSAGATDERQRIVVPFFSLLVKDLYFLNEGCSNKLPNGHINFEKFWQLAKQVTEFIAWKQVACPFEKNPRVIAFIQASPVLTENALALASFDCEPPDNNHEKDRYKLLKSELSSQ</sequence>
<feature type="region of interest" description="Disordered" evidence="4">
    <location>
        <begin position="799"/>
        <end position="826"/>
    </location>
</feature>